<dbReference type="Pfam" id="PF08666">
    <property type="entry name" value="SAF"/>
    <property type="match status" value="1"/>
</dbReference>
<organism evidence="3 4">
    <name type="scientific">Massilia haematophila</name>
    <dbReference type="NCBI Taxonomy" id="457923"/>
    <lineage>
        <taxon>Bacteria</taxon>
        <taxon>Pseudomonadati</taxon>
        <taxon>Pseudomonadota</taxon>
        <taxon>Betaproteobacteria</taxon>
        <taxon>Burkholderiales</taxon>
        <taxon>Oxalobacteraceae</taxon>
        <taxon>Telluria group</taxon>
        <taxon>Massilia</taxon>
    </lineage>
</organism>
<gene>
    <name evidence="3" type="primary">cpaB</name>
    <name evidence="3" type="ORF">ACFOPH_17710</name>
</gene>
<proteinExistence type="predicted"/>
<dbReference type="InterPro" id="IPR013974">
    <property type="entry name" value="SAF"/>
</dbReference>
<comment type="caution">
    <text evidence="3">The sequence shown here is derived from an EMBL/GenBank/DDBJ whole genome shotgun (WGS) entry which is preliminary data.</text>
</comment>
<dbReference type="Pfam" id="PF16976">
    <property type="entry name" value="RcpC"/>
    <property type="match status" value="1"/>
</dbReference>
<dbReference type="InterPro" id="IPR017592">
    <property type="entry name" value="Pilus_assmbl_Flp-typ_CpaB"/>
</dbReference>
<accession>A0ABV7PNX5</accession>
<dbReference type="NCBIfam" id="TIGR03177">
    <property type="entry name" value="pilus_cpaB"/>
    <property type="match status" value="1"/>
</dbReference>
<name>A0ABV7PNX5_9BURK</name>
<dbReference type="Proteomes" id="UP001595665">
    <property type="component" value="Unassembled WGS sequence"/>
</dbReference>
<reference evidence="4" key="1">
    <citation type="journal article" date="2019" name="Int. J. Syst. Evol. Microbiol.">
        <title>The Global Catalogue of Microorganisms (GCM) 10K type strain sequencing project: providing services to taxonomists for standard genome sequencing and annotation.</title>
        <authorList>
            <consortium name="The Broad Institute Genomics Platform"/>
            <consortium name="The Broad Institute Genome Sequencing Center for Infectious Disease"/>
            <person name="Wu L."/>
            <person name="Ma J."/>
        </authorList>
    </citation>
    <scope>NUCLEOTIDE SEQUENCE [LARGE SCALE GENOMIC DNA]</scope>
    <source>
        <strain evidence="4">CCM 7480</strain>
    </source>
</reference>
<feature type="region of interest" description="Disordered" evidence="1">
    <location>
        <begin position="233"/>
        <end position="264"/>
    </location>
</feature>
<protein>
    <submittedName>
        <fullName evidence="3">Flp pilus assembly protein CpaB</fullName>
    </submittedName>
</protein>
<evidence type="ECO:0000313" key="3">
    <source>
        <dbReference type="EMBL" id="MFC3460071.1"/>
    </source>
</evidence>
<dbReference type="RefSeq" id="WP_379736684.1">
    <property type="nucleotide sequence ID" value="NZ_JBHRVV010000001.1"/>
</dbReference>
<evidence type="ECO:0000259" key="2">
    <source>
        <dbReference type="SMART" id="SM00858"/>
    </source>
</evidence>
<dbReference type="Gene3D" id="3.90.1210.10">
    <property type="entry name" value="Antifreeze-like/N-acetylneuraminic acid synthase C-terminal domain"/>
    <property type="match status" value="1"/>
</dbReference>
<feature type="domain" description="SAF" evidence="2">
    <location>
        <begin position="37"/>
        <end position="99"/>
    </location>
</feature>
<evidence type="ECO:0000256" key="1">
    <source>
        <dbReference type="SAM" id="MobiDB-lite"/>
    </source>
</evidence>
<dbReference type="CDD" id="cd11614">
    <property type="entry name" value="SAF_CpaB_FlgA_like"/>
    <property type="match status" value="1"/>
</dbReference>
<dbReference type="SMART" id="SM00858">
    <property type="entry name" value="SAF"/>
    <property type="match status" value="1"/>
</dbReference>
<dbReference type="InterPro" id="IPR031571">
    <property type="entry name" value="RcpC_dom"/>
</dbReference>
<keyword evidence="4" id="KW-1185">Reference proteome</keyword>
<sequence length="287" mass="30229">MKNKRALIVMAVAILFGLTAVILASRWLLQQPGAGTGHIVVAASDINLGQRLTPEMLKLAEWPADSLPKGVFTDPQKLAGRVLKSSVLTGEPVSEAKLAPSGTLGGLSALITEGKRAITVRVNDVIGVAGFTLPGNYVDIIVSTQKDPVPGAGGREQDISKIVLERILVLAVAQEVNRDETKPRVVNAVTLEVTPEQAEKLDLARSVGTLSLALRNQVDPQSAQTDGATKLTLLPGTAPAPVKPAPAKPTATPRRPDKPAVHRVATPPVRRNCVSVINGLQSSQECF</sequence>
<dbReference type="EMBL" id="JBHRVV010000001">
    <property type="protein sequence ID" value="MFC3460071.1"/>
    <property type="molecule type" value="Genomic_DNA"/>
</dbReference>
<evidence type="ECO:0000313" key="4">
    <source>
        <dbReference type="Proteomes" id="UP001595665"/>
    </source>
</evidence>